<keyword evidence="1" id="KW-0645">Protease</keyword>
<organism evidence="9 10">
    <name type="scientific">Hordeum vulgare subsp. vulgare</name>
    <name type="common">Domesticated barley</name>
    <dbReference type="NCBI Taxonomy" id="112509"/>
    <lineage>
        <taxon>Eukaryota</taxon>
        <taxon>Viridiplantae</taxon>
        <taxon>Streptophyta</taxon>
        <taxon>Embryophyta</taxon>
        <taxon>Tracheophyta</taxon>
        <taxon>Spermatophyta</taxon>
        <taxon>Magnoliopsida</taxon>
        <taxon>Liliopsida</taxon>
        <taxon>Poales</taxon>
        <taxon>Poaceae</taxon>
        <taxon>BOP clade</taxon>
        <taxon>Pooideae</taxon>
        <taxon>Triticodae</taxon>
        <taxon>Triticeae</taxon>
        <taxon>Hordeinae</taxon>
        <taxon>Hordeum</taxon>
    </lineage>
</organism>
<name>A0A8I6WXH2_HORVV</name>
<dbReference type="SUPFAM" id="SSF57756">
    <property type="entry name" value="Retrovirus zinc finger-like domains"/>
    <property type="match status" value="1"/>
</dbReference>
<dbReference type="InterPro" id="IPR036875">
    <property type="entry name" value="Znf_CCHC_sf"/>
</dbReference>
<dbReference type="InterPro" id="IPR057670">
    <property type="entry name" value="SH3_retrovirus"/>
</dbReference>
<dbReference type="PROSITE" id="PS50158">
    <property type="entry name" value="ZF_CCHC"/>
    <property type="match status" value="1"/>
</dbReference>
<feature type="compositionally biased region" description="Acidic residues" evidence="6">
    <location>
        <begin position="758"/>
        <end position="768"/>
    </location>
</feature>
<dbReference type="Pfam" id="PF22936">
    <property type="entry name" value="Pol_BBD"/>
    <property type="match status" value="1"/>
</dbReference>
<dbReference type="Gene3D" id="3.30.420.10">
    <property type="entry name" value="Ribonuclease H-like superfamily/Ribonuclease H"/>
    <property type="match status" value="1"/>
</dbReference>
<feature type="region of interest" description="Disordered" evidence="6">
    <location>
        <begin position="217"/>
        <end position="250"/>
    </location>
</feature>
<feature type="region of interest" description="Disordered" evidence="6">
    <location>
        <begin position="738"/>
        <end position="784"/>
    </location>
</feature>
<dbReference type="Pfam" id="PF14223">
    <property type="entry name" value="Retrotran_gag_2"/>
    <property type="match status" value="1"/>
</dbReference>
<dbReference type="Proteomes" id="UP000011116">
    <property type="component" value="Chromosome 3H"/>
</dbReference>
<dbReference type="InterPro" id="IPR013103">
    <property type="entry name" value="RVT_2"/>
</dbReference>
<dbReference type="InterPro" id="IPR001584">
    <property type="entry name" value="Integrase_cat-core"/>
</dbReference>
<keyword evidence="4" id="KW-0378">Hydrolase</keyword>
<reference evidence="9" key="2">
    <citation type="submission" date="2020-10" db="EMBL/GenBank/DDBJ databases">
        <authorList>
            <person name="Scholz U."/>
            <person name="Mascher M."/>
            <person name="Fiebig A."/>
        </authorList>
    </citation>
    <scope>NUCLEOTIDE SEQUENCE [LARGE SCALE GENOMIC DNA]</scope>
    <source>
        <strain evidence="9">cv. Morex</strain>
    </source>
</reference>
<dbReference type="Pfam" id="PF25597">
    <property type="entry name" value="SH3_retrovirus"/>
    <property type="match status" value="1"/>
</dbReference>
<evidence type="ECO:0000256" key="1">
    <source>
        <dbReference type="ARBA" id="ARBA00022670"/>
    </source>
</evidence>
<protein>
    <recommendedName>
        <fullName evidence="11">Polyprotein</fullName>
    </recommendedName>
</protein>
<dbReference type="EnsemblPlants" id="HORVU.MOREX.r3.3HG0239060.1">
    <property type="protein sequence ID" value="HORVU.MOREX.r3.3HG0239060.1.CDS1"/>
    <property type="gene ID" value="HORVU.MOREX.r3.3HG0239060"/>
</dbReference>
<dbReference type="Pfam" id="PF00665">
    <property type="entry name" value="rve"/>
    <property type="match status" value="1"/>
</dbReference>
<evidence type="ECO:0000259" key="8">
    <source>
        <dbReference type="PROSITE" id="PS50994"/>
    </source>
</evidence>
<evidence type="ECO:0000259" key="7">
    <source>
        <dbReference type="PROSITE" id="PS50158"/>
    </source>
</evidence>
<reference evidence="9" key="3">
    <citation type="submission" date="2022-01" db="UniProtKB">
        <authorList>
            <consortium name="EnsemblPlants"/>
        </authorList>
    </citation>
    <scope>IDENTIFICATION</scope>
    <source>
        <strain evidence="9">subsp. vulgare</strain>
    </source>
</reference>
<dbReference type="GO" id="GO:0008270">
    <property type="term" value="F:zinc ion binding"/>
    <property type="evidence" value="ECO:0007669"/>
    <property type="project" value="UniProtKB-KW"/>
</dbReference>
<evidence type="ECO:0000256" key="3">
    <source>
        <dbReference type="ARBA" id="ARBA00022750"/>
    </source>
</evidence>
<dbReference type="InterPro" id="IPR039537">
    <property type="entry name" value="Retrotran_Ty1/copia-like"/>
</dbReference>
<evidence type="ECO:0000256" key="5">
    <source>
        <dbReference type="PROSITE-ProRule" id="PRU00047"/>
    </source>
</evidence>
<reference evidence="10" key="1">
    <citation type="journal article" date="2012" name="Nature">
        <title>A physical, genetic and functional sequence assembly of the barley genome.</title>
        <authorList>
            <consortium name="The International Barley Genome Sequencing Consortium"/>
            <person name="Mayer K.F."/>
            <person name="Waugh R."/>
            <person name="Brown J.W."/>
            <person name="Schulman A."/>
            <person name="Langridge P."/>
            <person name="Platzer M."/>
            <person name="Fincher G.B."/>
            <person name="Muehlbauer G.J."/>
            <person name="Sato K."/>
            <person name="Close T.J."/>
            <person name="Wise R.P."/>
            <person name="Stein N."/>
        </authorList>
    </citation>
    <scope>NUCLEOTIDE SEQUENCE [LARGE SCALE GENOMIC DNA]</scope>
    <source>
        <strain evidence="10">cv. Morex</strain>
    </source>
</reference>
<dbReference type="GO" id="GO:0004190">
    <property type="term" value="F:aspartic-type endopeptidase activity"/>
    <property type="evidence" value="ECO:0007669"/>
    <property type="project" value="UniProtKB-KW"/>
</dbReference>
<dbReference type="InterPro" id="IPR001878">
    <property type="entry name" value="Znf_CCHC"/>
</dbReference>
<accession>A0A8I6WXH2</accession>
<dbReference type="CDD" id="cd09272">
    <property type="entry name" value="RNase_HI_RT_Ty1"/>
    <property type="match status" value="1"/>
</dbReference>
<evidence type="ECO:0008006" key="11">
    <source>
        <dbReference type="Google" id="ProtNLM"/>
    </source>
</evidence>
<dbReference type="PANTHER" id="PTHR42648:SF27">
    <property type="entry name" value="RNA-DIRECTED DNA POLYMERASE"/>
    <property type="match status" value="1"/>
</dbReference>
<dbReference type="GO" id="GO:0015074">
    <property type="term" value="P:DNA integration"/>
    <property type="evidence" value="ECO:0007669"/>
    <property type="project" value="InterPro"/>
</dbReference>
<keyword evidence="3" id="KW-0064">Aspartyl protease</keyword>
<dbReference type="Pfam" id="PF13976">
    <property type="entry name" value="gag_pre-integrs"/>
    <property type="match status" value="1"/>
</dbReference>
<sequence length="1327" mass="150164">MSNVNLNFNAFLEKNKLKDDGSNYADWVRNVKLILEAAKKAYVLNAPLGDPPAPAAAQDVLNVWQARSDDYSLVRCGMLYSLETGLQRRFEQHGAYEMFQELKLVFQAHARVERYEVSDKFFSCKMEENSSVSEHILKMSGLHGRLTSLGVELPDDAIIDRILQSLPPIYKGFVLNYNMQGMEKTIPELYSMLKSAEVEIKKEHQVLMVNKTTSFKKGRGKKNFKKDGKAVAAPGKPDAGKKKKNGPKPETECFYCKGKGHWKRNCPKYLADKKAGNVKGIYDIHVIDVYLTSARSSSWVFGTGAVAHICNSKQELRNKRRLAKDEVTMRVGNGSKVDVITVGTLPLHLPSGLVLNLHYCYLVPALSMNIVSGSCLMRDGYSFKSENNGCSIYMSDMFYGHAPLVNGLFLMNLDRDVTHIHSVSTKRCKVDNHSPTYLWHCRLGHIGVKRMKKLHTDGLLESLDFESFDTCEPCLMGKMTKTPFSGIMERATDLLEIIHTDVCGPMNVEARGGYRYVLTLTDDLSRYGYIYLMKHKSETFEKFKEFQSEVENQRDRKIKCLRSDRGGEYLSHEFGTHLRKYGIVSQLTPPRTPQRNGVSERRNRTLLDMVRSMMSLTDLPLSFWGYALETTAFTLNRAPSKSVETTPYELWFGKKPKLSFLKVWGCDAYVKKLQPEKLEPKAEKCVFIGYPKETIGYTFSHRSEGKTFVAKNGSFLEKEFLSKEVSGRKVELDEVITPPLEQESNAAQEVVPVVPTPTEEEVNDDDHEASDQVTTEPRRSTRVRSAPEWYGNPVMEIMLLDNGEPSNYEEAMAGPDSNKWLEAMKSEIGSMYENKVWTLVDLPDERRAIENKWIFKKKTDANGNVTVYKARLVAKGFRQIQGVDYEETFSPVAKLKSVRIMLAIAAFYDYEIWQMDVKTAFLNGNLKEELYMMQPEGFIDPKGANKVCKLQRSIYGLVQASRSWNIRFNEVIKAFGFIQVHGEACLYKKVSGSSVAFLVLYVDDILLMANDIEMLESIKAYLNKSFSMKDLGEAAYILGIKIYRDRSRRLIGLSQSTYLDKILKKFNMENSKKGFLLVLQGMRLSKTQSPTTAADREKMSSVPYTSAVGSLMYAMLCTRPDINLAISLVGRYQSNPGAEHWTTVKNILKYLKRTKEMFLVYGGDEELVVKGYVDASFDTDPDDSKSQTGYVYVLNGGVVSWCSSKQEVVAASTCETEYIAASEAAHEGIWMKELITDLGVVPSASGPMTLFCDNTGAIAIAKEPRFHRKTKHIKRRYNSIQDHVQTGVIDICKVHTDLNIADPLTKPLPRAKHDQHHDAMGVRYITM</sequence>
<dbReference type="InterPro" id="IPR036397">
    <property type="entry name" value="RNaseH_sf"/>
</dbReference>
<dbReference type="Gene3D" id="4.10.60.10">
    <property type="entry name" value="Zinc finger, CCHC-type"/>
    <property type="match status" value="1"/>
</dbReference>
<dbReference type="GO" id="GO:0003676">
    <property type="term" value="F:nucleic acid binding"/>
    <property type="evidence" value="ECO:0007669"/>
    <property type="project" value="InterPro"/>
</dbReference>
<evidence type="ECO:0000313" key="10">
    <source>
        <dbReference type="Proteomes" id="UP000011116"/>
    </source>
</evidence>
<dbReference type="Gramene" id="HORVU.MOREX.r3.3HG0239060.1">
    <property type="protein sequence ID" value="HORVU.MOREX.r3.3HG0239060.1.CDS1"/>
    <property type="gene ID" value="HORVU.MOREX.r3.3HG0239060"/>
</dbReference>
<feature type="domain" description="CCHC-type" evidence="7">
    <location>
        <begin position="253"/>
        <end position="268"/>
    </location>
</feature>
<feature type="domain" description="Integrase catalytic" evidence="8">
    <location>
        <begin position="479"/>
        <end position="655"/>
    </location>
</feature>
<dbReference type="GO" id="GO:0006508">
    <property type="term" value="P:proteolysis"/>
    <property type="evidence" value="ECO:0007669"/>
    <property type="project" value="UniProtKB-KW"/>
</dbReference>
<proteinExistence type="predicted"/>
<keyword evidence="5" id="KW-0863">Zinc-finger</keyword>
<dbReference type="SMART" id="SM00343">
    <property type="entry name" value="ZnF_C2HC"/>
    <property type="match status" value="1"/>
</dbReference>
<dbReference type="InterPro" id="IPR054722">
    <property type="entry name" value="PolX-like_BBD"/>
</dbReference>
<dbReference type="Pfam" id="PF07727">
    <property type="entry name" value="RVT_2"/>
    <property type="match status" value="1"/>
</dbReference>
<evidence type="ECO:0000256" key="2">
    <source>
        <dbReference type="ARBA" id="ARBA00022723"/>
    </source>
</evidence>
<dbReference type="SUPFAM" id="SSF56672">
    <property type="entry name" value="DNA/RNA polymerases"/>
    <property type="match status" value="1"/>
</dbReference>
<dbReference type="PANTHER" id="PTHR42648">
    <property type="entry name" value="TRANSPOSASE, PUTATIVE-RELATED"/>
    <property type="match status" value="1"/>
</dbReference>
<keyword evidence="2" id="KW-0479">Metal-binding</keyword>
<keyword evidence="10" id="KW-1185">Reference proteome</keyword>
<evidence type="ECO:0000256" key="6">
    <source>
        <dbReference type="SAM" id="MobiDB-lite"/>
    </source>
</evidence>
<dbReference type="InterPro" id="IPR012337">
    <property type="entry name" value="RNaseH-like_sf"/>
</dbReference>
<dbReference type="InterPro" id="IPR025724">
    <property type="entry name" value="GAG-pre-integrase_dom"/>
</dbReference>
<dbReference type="SUPFAM" id="SSF53098">
    <property type="entry name" value="Ribonuclease H-like"/>
    <property type="match status" value="1"/>
</dbReference>
<dbReference type="InterPro" id="IPR043502">
    <property type="entry name" value="DNA/RNA_pol_sf"/>
</dbReference>
<evidence type="ECO:0000256" key="4">
    <source>
        <dbReference type="ARBA" id="ARBA00022801"/>
    </source>
</evidence>
<keyword evidence="5" id="KW-0862">Zinc</keyword>
<dbReference type="PROSITE" id="PS50994">
    <property type="entry name" value="INTEGRASE"/>
    <property type="match status" value="1"/>
</dbReference>
<evidence type="ECO:0000313" key="9">
    <source>
        <dbReference type="EnsemblPlants" id="HORVU.MOREX.r3.3HG0239060.1.CDS1"/>
    </source>
</evidence>